<evidence type="ECO:0000259" key="3">
    <source>
        <dbReference type="PROSITE" id="PS50157"/>
    </source>
</evidence>
<evidence type="ECO:0000256" key="2">
    <source>
        <dbReference type="SAM" id="MobiDB-lite"/>
    </source>
</evidence>
<feature type="compositionally biased region" description="Acidic residues" evidence="2">
    <location>
        <begin position="241"/>
        <end position="266"/>
    </location>
</feature>
<dbReference type="SUPFAM" id="SSF57667">
    <property type="entry name" value="beta-beta-alpha zinc fingers"/>
    <property type="match status" value="1"/>
</dbReference>
<evidence type="ECO:0000313" key="5">
    <source>
        <dbReference type="Proteomes" id="UP000429607"/>
    </source>
</evidence>
<proteinExistence type="predicted"/>
<organism evidence="4 5">
    <name type="scientific">Phytophthora rubi</name>
    <dbReference type="NCBI Taxonomy" id="129364"/>
    <lineage>
        <taxon>Eukaryota</taxon>
        <taxon>Sar</taxon>
        <taxon>Stramenopiles</taxon>
        <taxon>Oomycota</taxon>
        <taxon>Peronosporomycetes</taxon>
        <taxon>Peronosporales</taxon>
        <taxon>Peronosporaceae</taxon>
        <taxon>Phytophthora</taxon>
    </lineage>
</organism>
<dbReference type="AlphaFoldDB" id="A0A6A3NZQ1"/>
<keyword evidence="1" id="KW-0863">Zinc-finger</keyword>
<name>A0A6A3NZQ1_9STRA</name>
<dbReference type="InterPro" id="IPR036236">
    <property type="entry name" value="Znf_C2H2_sf"/>
</dbReference>
<evidence type="ECO:0000313" key="4">
    <source>
        <dbReference type="EMBL" id="KAE9051156.1"/>
    </source>
</evidence>
<gene>
    <name evidence="4" type="ORF">PR001_g1718</name>
</gene>
<keyword evidence="1" id="KW-0479">Metal-binding</keyword>
<reference evidence="4 5" key="1">
    <citation type="submission" date="2018-09" db="EMBL/GenBank/DDBJ databases">
        <title>Genomic investigation of the strawberry pathogen Phytophthora fragariae indicates pathogenicity is determined by transcriptional variation in three key races.</title>
        <authorList>
            <person name="Adams T.M."/>
            <person name="Armitage A.D."/>
            <person name="Sobczyk M.K."/>
            <person name="Bates H.J."/>
            <person name="Dunwell J.M."/>
            <person name="Nellist C.F."/>
            <person name="Harrison R.J."/>
        </authorList>
    </citation>
    <scope>NUCLEOTIDE SEQUENCE [LARGE SCALE GENOMIC DNA]</scope>
    <source>
        <strain evidence="4 5">SCRP249</strain>
    </source>
</reference>
<sequence>MQADIVTLGDAVQQIEARINNMVNAPKPKWKIGEGSWHALQSLPGGGDQHVHKVFPTFETARAILKKGMVPASVIVALMDDTQLHVYPGCFGATVEQSKRRTLQLNAGEVIVFRGDLVHAGAKHTSLNVRLHCYIQVKGIKQKPDSTEAVVFNTYMCNKCNDLLYSRRLLADHRRKCAVGSEHLRPLCSKQFRIPNSLHQHLRRKHSDYREFLRVSYTTPLLESDEEGADTHHTHASAGDYESEADESENENESEEERDESSEDES</sequence>
<dbReference type="Proteomes" id="UP000429607">
    <property type="component" value="Unassembled WGS sequence"/>
</dbReference>
<evidence type="ECO:0000256" key="1">
    <source>
        <dbReference type="PROSITE-ProRule" id="PRU00042"/>
    </source>
</evidence>
<protein>
    <recommendedName>
        <fullName evidence="3">C2H2-type domain-containing protein</fullName>
    </recommendedName>
</protein>
<dbReference type="InterPro" id="IPR013087">
    <property type="entry name" value="Znf_C2H2_type"/>
</dbReference>
<feature type="domain" description="C2H2-type" evidence="3">
    <location>
        <begin position="175"/>
        <end position="211"/>
    </location>
</feature>
<dbReference type="EMBL" id="QXFV01000055">
    <property type="protein sequence ID" value="KAE9051156.1"/>
    <property type="molecule type" value="Genomic_DNA"/>
</dbReference>
<dbReference type="GO" id="GO:0008270">
    <property type="term" value="F:zinc ion binding"/>
    <property type="evidence" value="ECO:0007669"/>
    <property type="project" value="UniProtKB-KW"/>
</dbReference>
<dbReference type="PROSITE" id="PS50157">
    <property type="entry name" value="ZINC_FINGER_C2H2_2"/>
    <property type="match status" value="1"/>
</dbReference>
<accession>A0A6A3NZQ1</accession>
<keyword evidence="1" id="KW-0862">Zinc</keyword>
<feature type="region of interest" description="Disordered" evidence="2">
    <location>
        <begin position="223"/>
        <end position="266"/>
    </location>
</feature>
<comment type="caution">
    <text evidence="4">The sequence shown here is derived from an EMBL/GenBank/DDBJ whole genome shotgun (WGS) entry which is preliminary data.</text>
</comment>